<dbReference type="Pfam" id="PF00172">
    <property type="entry name" value="Zn_clus"/>
    <property type="match status" value="1"/>
</dbReference>
<dbReference type="InterPro" id="IPR050797">
    <property type="entry name" value="Carb_Metab_Trans_Reg"/>
</dbReference>
<feature type="region of interest" description="Disordered" evidence="2">
    <location>
        <begin position="98"/>
        <end position="165"/>
    </location>
</feature>
<dbReference type="CDD" id="cd00067">
    <property type="entry name" value="GAL4"/>
    <property type="match status" value="1"/>
</dbReference>
<dbReference type="InterPro" id="IPR036864">
    <property type="entry name" value="Zn2-C6_fun-type_DNA-bd_sf"/>
</dbReference>
<dbReference type="SMART" id="SM00066">
    <property type="entry name" value="GAL4"/>
    <property type="match status" value="1"/>
</dbReference>
<gene>
    <name evidence="4" type="ORF">F5050DRAFT_1895013</name>
</gene>
<feature type="compositionally biased region" description="Basic and acidic residues" evidence="2">
    <location>
        <begin position="136"/>
        <end position="153"/>
    </location>
</feature>
<evidence type="ECO:0000259" key="3">
    <source>
        <dbReference type="PROSITE" id="PS50048"/>
    </source>
</evidence>
<feature type="compositionally biased region" description="Basic residues" evidence="2">
    <location>
        <begin position="99"/>
        <end position="117"/>
    </location>
</feature>
<dbReference type="PROSITE" id="PS50048">
    <property type="entry name" value="ZN2_CY6_FUNGAL_2"/>
    <property type="match status" value="1"/>
</dbReference>
<evidence type="ECO:0000313" key="5">
    <source>
        <dbReference type="Proteomes" id="UP001163828"/>
    </source>
</evidence>
<feature type="compositionally biased region" description="Polar residues" evidence="2">
    <location>
        <begin position="154"/>
        <end position="165"/>
    </location>
</feature>
<feature type="domain" description="Zn(2)-C6 fungal-type" evidence="3">
    <location>
        <begin position="64"/>
        <end position="96"/>
    </location>
</feature>
<dbReference type="SUPFAM" id="SSF57701">
    <property type="entry name" value="Zn2/Cys6 DNA-binding domain"/>
    <property type="match status" value="1"/>
</dbReference>
<name>A0ABQ8QDC9_9AGAR</name>
<dbReference type="Gene3D" id="4.10.240.10">
    <property type="entry name" value="Zn(2)-C6 fungal-type DNA-binding domain"/>
    <property type="match status" value="1"/>
</dbReference>
<comment type="caution">
    <text evidence="4">The sequence shown here is derived from an EMBL/GenBank/DDBJ whole genome shotgun (WGS) entry which is preliminary data.</text>
</comment>
<dbReference type="PROSITE" id="PS00463">
    <property type="entry name" value="ZN2_CY6_FUNGAL_1"/>
    <property type="match status" value="1"/>
</dbReference>
<evidence type="ECO:0000256" key="2">
    <source>
        <dbReference type="SAM" id="MobiDB-lite"/>
    </source>
</evidence>
<dbReference type="Proteomes" id="UP001163828">
    <property type="component" value="Unassembled WGS sequence"/>
</dbReference>
<dbReference type="PANTHER" id="PTHR31668">
    <property type="entry name" value="GLUCOSE TRANSPORT TRANSCRIPTION REGULATOR RGT1-RELATED-RELATED"/>
    <property type="match status" value="1"/>
</dbReference>
<sequence>MPLAGMSPLKIQFYEPPTSEASSFQSQAPGMYLSLPVLAFVVLSSVFLSDFNAEPPRIRRAGRACDHCKFIKVRCIKPDESTYCKRCLDDNIDCIISKPRQRKRPPGPKRGAQKGRKASNYPAFNDERNWSASDFDIGHPEAHASTRPVERSMPDSTTMSLPSPISTIDQGHYDMEYNVASMSSYSYGQNHNNHTQYAELGYSNIKFTDSRALEGNDNQPEASDEYSYPIYHSWDGPVTMHIPAQPYAHNNNFRQYWNPSYYTNI</sequence>
<accession>A0ABQ8QDC9</accession>
<keyword evidence="1" id="KW-0539">Nucleus</keyword>
<organism evidence="4 5">
    <name type="scientific">Lentinula boryana</name>
    <dbReference type="NCBI Taxonomy" id="40481"/>
    <lineage>
        <taxon>Eukaryota</taxon>
        <taxon>Fungi</taxon>
        <taxon>Dikarya</taxon>
        <taxon>Basidiomycota</taxon>
        <taxon>Agaricomycotina</taxon>
        <taxon>Agaricomycetes</taxon>
        <taxon>Agaricomycetidae</taxon>
        <taxon>Agaricales</taxon>
        <taxon>Marasmiineae</taxon>
        <taxon>Omphalotaceae</taxon>
        <taxon>Lentinula</taxon>
    </lineage>
</organism>
<keyword evidence="5" id="KW-1185">Reference proteome</keyword>
<dbReference type="InterPro" id="IPR001138">
    <property type="entry name" value="Zn2Cys6_DnaBD"/>
</dbReference>
<protein>
    <recommendedName>
        <fullName evidence="3">Zn(2)-C6 fungal-type domain-containing protein</fullName>
    </recommendedName>
</protein>
<evidence type="ECO:0000256" key="1">
    <source>
        <dbReference type="ARBA" id="ARBA00023242"/>
    </source>
</evidence>
<reference evidence="4" key="1">
    <citation type="submission" date="2022-08" db="EMBL/GenBank/DDBJ databases">
        <authorList>
            <consortium name="DOE Joint Genome Institute"/>
            <person name="Min B."/>
            <person name="Riley R."/>
            <person name="Sierra-Patev S."/>
            <person name="Naranjo-Ortiz M."/>
            <person name="Looney B."/>
            <person name="Konkel Z."/>
            <person name="Slot J.C."/>
            <person name="Sakamoto Y."/>
            <person name="Steenwyk J.L."/>
            <person name="Rokas A."/>
            <person name="Carro J."/>
            <person name="Camarero S."/>
            <person name="Ferreira P."/>
            <person name="Molpeceres G."/>
            <person name="Ruiz-Duenas F.J."/>
            <person name="Serrano A."/>
            <person name="Henrissat B."/>
            <person name="Drula E."/>
            <person name="Hughes K.W."/>
            <person name="Mata J.L."/>
            <person name="Ishikawa N.K."/>
            <person name="Vargas-Isla R."/>
            <person name="Ushijima S."/>
            <person name="Smith C.A."/>
            <person name="Ahrendt S."/>
            <person name="Andreopoulos W."/>
            <person name="He G."/>
            <person name="Labutti K."/>
            <person name="Lipzen A."/>
            <person name="Ng V."/>
            <person name="Sandor L."/>
            <person name="Barry K."/>
            <person name="Martinez A.T."/>
            <person name="Xiao Y."/>
            <person name="Gibbons J.G."/>
            <person name="Terashima K."/>
            <person name="Hibbett D.S."/>
            <person name="Grigoriev I.V."/>
        </authorList>
    </citation>
    <scope>NUCLEOTIDE SEQUENCE</scope>
    <source>
        <strain evidence="4">TFB10827</strain>
    </source>
</reference>
<dbReference type="EMBL" id="MU790612">
    <property type="protein sequence ID" value="KAJ3996468.1"/>
    <property type="molecule type" value="Genomic_DNA"/>
</dbReference>
<proteinExistence type="predicted"/>
<evidence type="ECO:0000313" key="4">
    <source>
        <dbReference type="EMBL" id="KAJ3996468.1"/>
    </source>
</evidence>